<feature type="domain" description="26S proteasome regulatory subunit Rpn7 N-terminal" evidence="7">
    <location>
        <begin position="123"/>
        <end position="297"/>
    </location>
</feature>
<dbReference type="Gene3D" id="1.25.40.570">
    <property type="match status" value="1"/>
</dbReference>
<protein>
    <submittedName>
        <fullName evidence="8">COP9 signalosome complex subunit 1</fullName>
    </submittedName>
</protein>
<evidence type="ECO:0000256" key="6">
    <source>
        <dbReference type="SAM" id="MobiDB-lite"/>
    </source>
</evidence>
<evidence type="ECO:0000256" key="1">
    <source>
        <dbReference type="ARBA" id="ARBA00004123"/>
    </source>
</evidence>
<feature type="compositionally biased region" description="Polar residues" evidence="6">
    <location>
        <begin position="103"/>
        <end position="115"/>
    </location>
</feature>
<keyword evidence="3" id="KW-0963">Cytoplasm</keyword>
<dbReference type="GO" id="GO:0008180">
    <property type="term" value="C:COP9 signalosome"/>
    <property type="evidence" value="ECO:0007669"/>
    <property type="project" value="UniProtKB-KW"/>
</dbReference>
<evidence type="ECO:0000256" key="2">
    <source>
        <dbReference type="ARBA" id="ARBA00004496"/>
    </source>
</evidence>
<feature type="region of interest" description="Disordered" evidence="6">
    <location>
        <begin position="97"/>
        <end position="116"/>
    </location>
</feature>
<reference evidence="8" key="1">
    <citation type="submission" date="2025-08" db="UniProtKB">
        <authorList>
            <consortium name="RefSeq"/>
        </authorList>
    </citation>
    <scope>IDENTIFICATION</scope>
</reference>
<dbReference type="InterPro" id="IPR045135">
    <property type="entry name" value="Rpn7_N"/>
</dbReference>
<evidence type="ECO:0000256" key="4">
    <source>
        <dbReference type="ARBA" id="ARBA00022790"/>
    </source>
</evidence>
<dbReference type="RefSeq" id="XP_016981668.1">
    <property type="nucleotide sequence ID" value="XM_017126179.1"/>
</dbReference>
<organism evidence="8">
    <name type="scientific">Drosophila rhopaloa</name>
    <name type="common">Fruit fly</name>
    <dbReference type="NCBI Taxonomy" id="1041015"/>
    <lineage>
        <taxon>Eukaryota</taxon>
        <taxon>Metazoa</taxon>
        <taxon>Ecdysozoa</taxon>
        <taxon>Arthropoda</taxon>
        <taxon>Hexapoda</taxon>
        <taxon>Insecta</taxon>
        <taxon>Pterygota</taxon>
        <taxon>Neoptera</taxon>
        <taxon>Endopterygota</taxon>
        <taxon>Diptera</taxon>
        <taxon>Brachycera</taxon>
        <taxon>Muscomorpha</taxon>
        <taxon>Ephydroidea</taxon>
        <taxon>Drosophilidae</taxon>
        <taxon>Drosophila</taxon>
        <taxon>Sophophora</taxon>
    </lineage>
</organism>
<dbReference type="InterPro" id="IPR019585">
    <property type="entry name" value="Rpn7/CSN1"/>
</dbReference>
<keyword evidence="4" id="KW-0736">Signalosome</keyword>
<keyword evidence="5" id="KW-0539">Nucleus</keyword>
<comment type="subcellular location">
    <subcellularLocation>
        <location evidence="2">Cytoplasm</location>
    </subcellularLocation>
    <subcellularLocation>
        <location evidence="1">Nucleus</location>
    </subcellularLocation>
</comment>
<dbReference type="OrthoDB" id="422427at2759"/>
<evidence type="ECO:0000313" key="8">
    <source>
        <dbReference type="RefSeq" id="XP_016981668.1"/>
    </source>
</evidence>
<sequence>MPDPPNMFFDTLTIRSSVDDGEGQETKLNLPSYADRYTDIPRLIRLKFIAQVSPQLRVPALELALDHVKTTYNVKLYDELYKTLCVEVDRTRLMQARGGESPAANNNEASTSSGRSRVPVPYDSYWVEDNTMEATLMLQELDAELNFKKSNSGSANVRRILEEIGDHYEKSGNLQMAVKFYARARPYCTSSDNVIIMFRNLIRVSIYMANWWHVLTYIDEAKQYAFGFENLAQEVPARLSCAAGLANLGLKIYKSAAHYFLNTPFGRYDYDKIVAPEDVSYCAGLCALATFDREKLQLRAINSEPFKPFFQLSPKMWTILAKFCEGQFDACADLLREIEDRVRLDVYLSPHVDTLYDMIMGRLLKKRDRKIMTDSVKRYRS</sequence>
<dbReference type="AlphaFoldDB" id="A0A6P4F2U7"/>
<dbReference type="RefSeq" id="XP_016981668.2">
    <property type="nucleotide sequence ID" value="XM_017126179.2"/>
</dbReference>
<evidence type="ECO:0000259" key="7">
    <source>
        <dbReference type="Pfam" id="PF10602"/>
    </source>
</evidence>
<proteinExistence type="predicted"/>
<evidence type="ECO:0000256" key="3">
    <source>
        <dbReference type="ARBA" id="ARBA00022490"/>
    </source>
</evidence>
<dbReference type="Pfam" id="PF10602">
    <property type="entry name" value="RPN7"/>
    <property type="match status" value="1"/>
</dbReference>
<dbReference type="GO" id="GO:0005737">
    <property type="term" value="C:cytoplasm"/>
    <property type="evidence" value="ECO:0007669"/>
    <property type="project" value="UniProtKB-SubCell"/>
</dbReference>
<evidence type="ECO:0000256" key="5">
    <source>
        <dbReference type="ARBA" id="ARBA00023242"/>
    </source>
</evidence>
<accession>A0A6P4F2U7</accession>
<gene>
    <name evidence="8" type="primary">LOC108046482</name>
</gene>
<dbReference type="PANTHER" id="PTHR14145:SF2">
    <property type="entry name" value="COP9 SIGNALOSOME COMPLEX SUBUNIT 1"/>
    <property type="match status" value="1"/>
</dbReference>
<name>A0A6P4F2U7_DRORH</name>
<dbReference type="PANTHER" id="PTHR14145">
    <property type="entry name" value="26S PROTESOME SUBUNIT 6"/>
    <property type="match status" value="1"/>
</dbReference>